<sequence length="646" mass="72127">MSRTQAERVKEEKQIVTSFVRERASAYHEAFGISSPQNDIDTNTDHFSAYRDLQEVLEAYNATADKDRKLDLQRSTWEEVMSELNEAEELYVRKGKGAVNFVRKGFRIAGDYSAAITPWLGLIPHGNGLELLSAGLTLMFSIAKQNADNRGRILNAFHDIPAIILRTGEQQNQLASVDILRQQAINLYTVVVQALADLIFLFHGSKSGSFRIRAKRISKRLFAPTYTAIQIDEILQAVQQSVDEFKYHREMVQTQIAVDTYHNTVLIQHSTEQIFDSFSGLTYGVDKLHDSSEHTHVQLDGVQDQLSSIITELEASRTRQHSMYQPGMEAQAALCRFILNDFPTFLNAVTSMSTPMVKSQSFLSRMQLLNCLAVSPRASIDDVDIVLKQPVVFNAEGQSLSQQVLSSNEFLRWMQTSHAETLFVQGDCSIVGPGRVTPLSALCATLSLNLSKHSDSLVLHFFCGLHESPSSSTAGPSGLIRSLIAQLLLTRATFGLDFINTRAFAESICSHSVYDLCHTFRQLIEQLPKSAVVVCIIDGIVRFESDAWFADLMEVIHTLNQILANPALHPVIKLLVTSPYAQSGHTGRALMAHHRLTLRSGNGGNGYAITDRSLLSGMSRVDEYRLKVQANRRRLDSEEEDSEDEF</sequence>
<reference evidence="3 4" key="1">
    <citation type="submission" date="2019-04" db="EMBL/GenBank/DDBJ databases">
        <title>Friends and foes A comparative genomics study of 23 Aspergillus species from section Flavi.</title>
        <authorList>
            <consortium name="DOE Joint Genome Institute"/>
            <person name="Kjaerbolling I."/>
            <person name="Vesth T."/>
            <person name="Frisvad J.C."/>
            <person name="Nybo J.L."/>
            <person name="Theobald S."/>
            <person name="Kildgaard S."/>
            <person name="Isbrandt T."/>
            <person name="Kuo A."/>
            <person name="Sato A."/>
            <person name="Lyhne E.K."/>
            <person name="Kogle M.E."/>
            <person name="Wiebenga A."/>
            <person name="Kun R.S."/>
            <person name="Lubbers R.J."/>
            <person name="Makela M.R."/>
            <person name="Barry K."/>
            <person name="Chovatia M."/>
            <person name="Clum A."/>
            <person name="Daum C."/>
            <person name="Haridas S."/>
            <person name="He G."/>
            <person name="LaButti K."/>
            <person name="Lipzen A."/>
            <person name="Mondo S."/>
            <person name="Riley R."/>
            <person name="Salamov A."/>
            <person name="Simmons B.A."/>
            <person name="Magnuson J.K."/>
            <person name="Henrissat B."/>
            <person name="Mortensen U.H."/>
            <person name="Larsen T.O."/>
            <person name="Devries R.P."/>
            <person name="Grigoriev I.V."/>
            <person name="Machida M."/>
            <person name="Baker S.E."/>
            <person name="Andersen M.R."/>
        </authorList>
    </citation>
    <scope>NUCLEOTIDE SEQUENCE [LARGE SCALE GENOMIC DNA]</scope>
    <source>
        <strain evidence="3 4">IBT 18842</strain>
    </source>
</reference>
<protein>
    <recommendedName>
        <fullName evidence="2">Nephrocystin 3-like N-terminal domain-containing protein</fullName>
    </recommendedName>
</protein>
<evidence type="ECO:0000313" key="4">
    <source>
        <dbReference type="Proteomes" id="UP000325780"/>
    </source>
</evidence>
<dbReference type="PANTHER" id="PTHR40619:SF3">
    <property type="entry name" value="FUNGAL STAND N-TERMINAL GOODBYE DOMAIN-CONTAINING PROTEIN"/>
    <property type="match status" value="1"/>
</dbReference>
<dbReference type="AlphaFoldDB" id="A0A5N6U2Y6"/>
<evidence type="ECO:0000313" key="3">
    <source>
        <dbReference type="EMBL" id="KAE8152985.1"/>
    </source>
</evidence>
<dbReference type="Proteomes" id="UP000325780">
    <property type="component" value="Unassembled WGS sequence"/>
</dbReference>
<dbReference type="OrthoDB" id="5419927at2759"/>
<name>A0A5N6U2Y6_ASPAV</name>
<dbReference type="PANTHER" id="PTHR40619">
    <property type="entry name" value="FUNGAL STAND N-TERMINAL GOODBYE DOMAIN-CONTAINING PROTEIN"/>
    <property type="match status" value="1"/>
</dbReference>
<evidence type="ECO:0000256" key="1">
    <source>
        <dbReference type="ARBA" id="ARBA00022737"/>
    </source>
</evidence>
<dbReference type="Pfam" id="PF24883">
    <property type="entry name" value="NPHP3_N"/>
    <property type="match status" value="1"/>
</dbReference>
<organism evidence="3 4">
    <name type="scientific">Aspergillus avenaceus</name>
    <dbReference type="NCBI Taxonomy" id="36643"/>
    <lineage>
        <taxon>Eukaryota</taxon>
        <taxon>Fungi</taxon>
        <taxon>Dikarya</taxon>
        <taxon>Ascomycota</taxon>
        <taxon>Pezizomycotina</taxon>
        <taxon>Eurotiomycetes</taxon>
        <taxon>Eurotiomycetidae</taxon>
        <taxon>Eurotiales</taxon>
        <taxon>Aspergillaceae</taxon>
        <taxon>Aspergillus</taxon>
        <taxon>Aspergillus subgen. Circumdati</taxon>
    </lineage>
</organism>
<proteinExistence type="predicted"/>
<keyword evidence="1" id="KW-0677">Repeat</keyword>
<evidence type="ECO:0000259" key="2">
    <source>
        <dbReference type="Pfam" id="PF24883"/>
    </source>
</evidence>
<dbReference type="EMBL" id="ML742045">
    <property type="protein sequence ID" value="KAE8152985.1"/>
    <property type="molecule type" value="Genomic_DNA"/>
</dbReference>
<dbReference type="InterPro" id="IPR056884">
    <property type="entry name" value="NPHP3-like_N"/>
</dbReference>
<gene>
    <name evidence="3" type="ORF">BDV25DRAFT_47977</name>
</gene>
<keyword evidence="4" id="KW-1185">Reference proteome</keyword>
<accession>A0A5N6U2Y6</accession>
<feature type="domain" description="Nephrocystin 3-like N-terminal" evidence="2">
    <location>
        <begin position="402"/>
        <end position="578"/>
    </location>
</feature>